<evidence type="ECO:0000256" key="3">
    <source>
        <dbReference type="SAM" id="MobiDB-lite"/>
    </source>
</evidence>
<dbReference type="InterPro" id="IPR002762">
    <property type="entry name" value="CbiX-like"/>
</dbReference>
<dbReference type="CDD" id="cd03414">
    <property type="entry name" value="CbiX_SirB_C"/>
    <property type="match status" value="1"/>
</dbReference>
<keyword evidence="2" id="KW-0456">Lyase</keyword>
<dbReference type="GO" id="GO:0016829">
    <property type="term" value="F:lyase activity"/>
    <property type="evidence" value="ECO:0007669"/>
    <property type="project" value="UniProtKB-KW"/>
</dbReference>
<feature type="region of interest" description="Disordered" evidence="3">
    <location>
        <begin position="175"/>
        <end position="211"/>
    </location>
</feature>
<dbReference type="GO" id="GO:0046872">
    <property type="term" value="F:metal ion binding"/>
    <property type="evidence" value="ECO:0007669"/>
    <property type="project" value="UniProtKB-KW"/>
</dbReference>
<proteinExistence type="predicted"/>
<organism evidence="5 6">
    <name type="scientific">Streptomyces angustmyceticus</name>
    <dbReference type="NCBI Taxonomy" id="285578"/>
    <lineage>
        <taxon>Bacteria</taxon>
        <taxon>Bacillati</taxon>
        <taxon>Actinomycetota</taxon>
        <taxon>Actinomycetes</taxon>
        <taxon>Kitasatosporales</taxon>
        <taxon>Streptomycetaceae</taxon>
        <taxon>Streptomyces</taxon>
    </lineage>
</organism>
<dbReference type="PANTHER" id="PTHR33542">
    <property type="entry name" value="SIROHYDROCHLORIN FERROCHELATASE, CHLOROPLASTIC"/>
    <property type="match status" value="1"/>
</dbReference>
<dbReference type="Gene3D" id="3.40.50.1400">
    <property type="match status" value="2"/>
</dbReference>
<dbReference type="InterPro" id="IPR036518">
    <property type="entry name" value="CobE/GbiG_C_sf"/>
</dbReference>
<keyword evidence="6" id="KW-1185">Reference proteome</keyword>
<dbReference type="PANTHER" id="PTHR33542:SF3">
    <property type="entry name" value="SIROHYDROCHLORIN FERROCHELATASE, CHLOROPLASTIC"/>
    <property type="match status" value="1"/>
</dbReference>
<feature type="region of interest" description="Disordered" evidence="3">
    <location>
        <begin position="480"/>
        <end position="508"/>
    </location>
</feature>
<dbReference type="AlphaFoldDB" id="A0A5J4LL49"/>
<dbReference type="EMBL" id="BLAG01000015">
    <property type="protein sequence ID" value="GES32711.1"/>
    <property type="molecule type" value="Genomic_DNA"/>
</dbReference>
<dbReference type="GO" id="GO:0009236">
    <property type="term" value="P:cobalamin biosynthetic process"/>
    <property type="evidence" value="ECO:0007669"/>
    <property type="project" value="InterPro"/>
</dbReference>
<feature type="region of interest" description="Disordered" evidence="3">
    <location>
        <begin position="1"/>
        <end position="20"/>
    </location>
</feature>
<dbReference type="SUPFAM" id="SSF159664">
    <property type="entry name" value="CobE/GbiG C-terminal domain-like"/>
    <property type="match status" value="1"/>
</dbReference>
<comment type="caution">
    <text evidence="5">The sequence shown here is derived from an EMBL/GenBank/DDBJ whole genome shotgun (WGS) entry which is preliminary data.</text>
</comment>
<accession>A0A5J4LL49</accession>
<gene>
    <name evidence="5" type="ORF">San01_51990</name>
</gene>
<evidence type="ECO:0000256" key="1">
    <source>
        <dbReference type="ARBA" id="ARBA00022723"/>
    </source>
</evidence>
<keyword evidence="1" id="KW-0479">Metal-binding</keyword>
<evidence type="ECO:0000313" key="5">
    <source>
        <dbReference type="EMBL" id="GES32711.1"/>
    </source>
</evidence>
<dbReference type="CDD" id="cd03416">
    <property type="entry name" value="CbiX_SirB_N"/>
    <property type="match status" value="1"/>
</dbReference>
<evidence type="ECO:0000256" key="2">
    <source>
        <dbReference type="ARBA" id="ARBA00023239"/>
    </source>
</evidence>
<evidence type="ECO:0000259" key="4">
    <source>
        <dbReference type="Pfam" id="PF01890"/>
    </source>
</evidence>
<sequence>MTLRAAAEAGEAPAPSPADAPRAPLVPLVAGLGARRGVPVSEVLELLAASCAAAGYAVRQVTALATVAAKAAEPGLTGAARELGVPLRPFPAAALAAVRVPEPSAAAAAAVGTPSVAEAAALLAAGPGAALAAGKRKSARATCALAVGAVTEDGALTAGREGAAAVPAAGAVIVMTSPNPPRRGPDRRTADIGDPAPTAHPRHQGDPVTTPPALLIAGHGTRDEGGAEALRALVRVLGERHPEVPVAGGFFGVPASPLPLDDAVDGLVARGASRLAVIPLLLAPTGPVPEALPSALARAAERHPGLGYACGAELGPHPKVLDVLERRLDEALGGGARRPEDRARTTVLLVGRGASDPYANAEVARAARLLWEGRGVAGVETAFVSQAAPDVPAGLDRCRALAAAAAPGRPARIVVLPYFVLPGGLWERLRMQAEGWSAAYPGTEVTVAAALGAEAEVAEVVMERYRATVADGAPPAGAACGCPAAEGARRPDGAAPRSAPVATDAGER</sequence>
<dbReference type="InterPro" id="IPR002750">
    <property type="entry name" value="CobE/GbiG_C"/>
</dbReference>
<dbReference type="Pfam" id="PF01903">
    <property type="entry name" value="CbiX"/>
    <property type="match status" value="2"/>
</dbReference>
<name>A0A5J4LL49_9ACTN</name>
<dbReference type="Pfam" id="PF01890">
    <property type="entry name" value="CbiG_C"/>
    <property type="match status" value="1"/>
</dbReference>
<feature type="domain" description="CobE/GbiG C-terminal" evidence="4">
    <location>
        <begin position="28"/>
        <end position="146"/>
    </location>
</feature>
<dbReference type="Proteomes" id="UP000325598">
    <property type="component" value="Unassembled WGS sequence"/>
</dbReference>
<dbReference type="InterPro" id="IPR050963">
    <property type="entry name" value="Sirohydro_Cobaltochel/CbiX"/>
</dbReference>
<protein>
    <recommendedName>
        <fullName evidence="4">CobE/GbiG C-terminal domain-containing protein</fullName>
    </recommendedName>
</protein>
<evidence type="ECO:0000313" key="6">
    <source>
        <dbReference type="Proteomes" id="UP000325598"/>
    </source>
</evidence>
<dbReference type="SUPFAM" id="SSF53800">
    <property type="entry name" value="Chelatase"/>
    <property type="match status" value="1"/>
</dbReference>
<reference evidence="5 6" key="1">
    <citation type="submission" date="2019-10" db="EMBL/GenBank/DDBJ databases">
        <title>Whole genome shotgun sequence of Streptomyces angustmyceticus NBRC 3934.</title>
        <authorList>
            <person name="Hosoyama A."/>
            <person name="Ichikawa N."/>
            <person name="Kimura A."/>
            <person name="Kitahashi Y."/>
            <person name="Komaki H."/>
            <person name="Uohara A."/>
        </authorList>
    </citation>
    <scope>NUCLEOTIDE SEQUENCE [LARGE SCALE GENOMIC DNA]</scope>
    <source>
        <strain evidence="5 6">NBRC 3934</strain>
    </source>
</reference>
<dbReference type="Gene3D" id="3.30.420.180">
    <property type="entry name" value="CobE/GbiG C-terminal domain"/>
    <property type="match status" value="1"/>
</dbReference>